<organism evidence="6 7">
    <name type="scientific">Catenulispora acidiphila (strain DSM 44928 / JCM 14897 / NBRC 102108 / NRRL B-24433 / ID139908)</name>
    <dbReference type="NCBI Taxonomy" id="479433"/>
    <lineage>
        <taxon>Bacteria</taxon>
        <taxon>Bacillati</taxon>
        <taxon>Actinomycetota</taxon>
        <taxon>Actinomycetes</taxon>
        <taxon>Catenulisporales</taxon>
        <taxon>Catenulisporaceae</taxon>
        <taxon>Catenulispora</taxon>
    </lineage>
</organism>
<dbReference type="RefSeq" id="WP_015796666.1">
    <property type="nucleotide sequence ID" value="NC_013131.1"/>
</dbReference>
<keyword evidence="2" id="KW-0560">Oxidoreductase</keyword>
<evidence type="ECO:0000259" key="5">
    <source>
        <dbReference type="Pfam" id="PF07992"/>
    </source>
</evidence>
<dbReference type="Proteomes" id="UP000000851">
    <property type="component" value="Chromosome"/>
</dbReference>
<dbReference type="OrthoDB" id="9786503at2"/>
<dbReference type="InterPro" id="IPR023753">
    <property type="entry name" value="FAD/NAD-binding_dom"/>
</dbReference>
<gene>
    <name evidence="6" type="ordered locus">Caci_8118</name>
</gene>
<evidence type="ECO:0000256" key="2">
    <source>
        <dbReference type="ARBA" id="ARBA00023002"/>
    </source>
</evidence>
<dbReference type="AlphaFoldDB" id="C7QIP1"/>
<reference evidence="6 7" key="1">
    <citation type="journal article" date="2009" name="Stand. Genomic Sci.">
        <title>Complete genome sequence of Catenulispora acidiphila type strain (ID 139908).</title>
        <authorList>
            <person name="Copeland A."/>
            <person name="Lapidus A."/>
            <person name="Glavina Del Rio T."/>
            <person name="Nolan M."/>
            <person name="Lucas S."/>
            <person name="Chen F."/>
            <person name="Tice H."/>
            <person name="Cheng J.F."/>
            <person name="Bruce D."/>
            <person name="Goodwin L."/>
            <person name="Pitluck S."/>
            <person name="Mikhailova N."/>
            <person name="Pati A."/>
            <person name="Ivanova N."/>
            <person name="Mavromatis K."/>
            <person name="Chen A."/>
            <person name="Palaniappan K."/>
            <person name="Chain P."/>
            <person name="Land M."/>
            <person name="Hauser L."/>
            <person name="Chang Y.J."/>
            <person name="Jeffries C.D."/>
            <person name="Chertkov O."/>
            <person name="Brettin T."/>
            <person name="Detter J.C."/>
            <person name="Han C."/>
            <person name="Ali Z."/>
            <person name="Tindall B.J."/>
            <person name="Goker M."/>
            <person name="Bristow J."/>
            <person name="Eisen J.A."/>
            <person name="Markowitz V."/>
            <person name="Hugenholtz P."/>
            <person name="Kyrpides N.C."/>
            <person name="Klenk H.P."/>
        </authorList>
    </citation>
    <scope>NUCLEOTIDE SEQUENCE [LARGE SCALE GENOMIC DNA]</scope>
    <source>
        <strain evidence="7">DSM 44928 / JCM 14897 / NBRC 102108 / NRRL B-24433 / ID139908</strain>
    </source>
</reference>
<keyword evidence="1" id="KW-0285">Flavoprotein</keyword>
<evidence type="ECO:0000256" key="3">
    <source>
        <dbReference type="ARBA" id="ARBA00048132"/>
    </source>
</evidence>
<accession>C7QIP1</accession>
<feature type="region of interest" description="Disordered" evidence="4">
    <location>
        <begin position="1"/>
        <end position="23"/>
    </location>
</feature>
<protein>
    <submittedName>
        <fullName evidence="6">FAD-dependent pyridine nucleotide-disulphide oxidoreductase</fullName>
    </submittedName>
</protein>
<dbReference type="eggNOG" id="COG0492">
    <property type="taxonomic scope" value="Bacteria"/>
</dbReference>
<feature type="compositionally biased region" description="Low complexity" evidence="4">
    <location>
        <begin position="11"/>
        <end position="23"/>
    </location>
</feature>
<dbReference type="KEGG" id="cai:Caci_8118"/>
<feature type="compositionally biased region" description="Polar residues" evidence="4">
    <location>
        <begin position="1"/>
        <end position="10"/>
    </location>
</feature>
<dbReference type="EMBL" id="CP001700">
    <property type="protein sequence ID" value="ACU76941.1"/>
    <property type="molecule type" value="Genomic_DNA"/>
</dbReference>
<feature type="domain" description="FAD/NAD(P)-binding" evidence="5">
    <location>
        <begin position="28"/>
        <end position="307"/>
    </location>
</feature>
<evidence type="ECO:0000256" key="1">
    <source>
        <dbReference type="ARBA" id="ARBA00022630"/>
    </source>
</evidence>
<dbReference type="InParanoid" id="C7QIP1"/>
<name>C7QIP1_CATAD</name>
<dbReference type="HOGENOM" id="CLU_031864_5_0_11"/>
<dbReference type="PRINTS" id="PR00368">
    <property type="entry name" value="FADPNR"/>
</dbReference>
<proteinExistence type="predicted"/>
<dbReference type="SUPFAM" id="SSF51905">
    <property type="entry name" value="FAD/NAD(P)-binding domain"/>
    <property type="match status" value="1"/>
</dbReference>
<comment type="catalytic activity">
    <reaction evidence="3">
        <text>[thioredoxin]-dithiol + NADP(+) = [thioredoxin]-disulfide + NADPH + H(+)</text>
        <dbReference type="Rhea" id="RHEA:20345"/>
        <dbReference type="Rhea" id="RHEA-COMP:10698"/>
        <dbReference type="Rhea" id="RHEA-COMP:10700"/>
        <dbReference type="ChEBI" id="CHEBI:15378"/>
        <dbReference type="ChEBI" id="CHEBI:29950"/>
        <dbReference type="ChEBI" id="CHEBI:50058"/>
        <dbReference type="ChEBI" id="CHEBI:57783"/>
        <dbReference type="ChEBI" id="CHEBI:58349"/>
        <dbReference type="EC" id="1.8.1.9"/>
    </reaction>
</comment>
<evidence type="ECO:0000313" key="6">
    <source>
        <dbReference type="EMBL" id="ACU76941.1"/>
    </source>
</evidence>
<dbReference type="PRINTS" id="PR00469">
    <property type="entry name" value="PNDRDTASEII"/>
</dbReference>
<evidence type="ECO:0000256" key="4">
    <source>
        <dbReference type="SAM" id="MobiDB-lite"/>
    </source>
</evidence>
<dbReference type="Gene3D" id="3.50.50.60">
    <property type="entry name" value="FAD/NAD(P)-binding domain"/>
    <property type="match status" value="2"/>
</dbReference>
<dbReference type="PANTHER" id="PTHR48105">
    <property type="entry name" value="THIOREDOXIN REDUCTASE 1-RELATED-RELATED"/>
    <property type="match status" value="1"/>
</dbReference>
<evidence type="ECO:0000313" key="7">
    <source>
        <dbReference type="Proteomes" id="UP000000851"/>
    </source>
</evidence>
<dbReference type="InterPro" id="IPR050097">
    <property type="entry name" value="Ferredoxin-NADP_redctase_2"/>
</dbReference>
<dbReference type="GO" id="GO:0004791">
    <property type="term" value="F:thioredoxin-disulfide reductase (NADPH) activity"/>
    <property type="evidence" value="ECO:0007669"/>
    <property type="project" value="UniProtKB-EC"/>
</dbReference>
<sequence>MSSPISTDQLNENANQNENHSENESQTYDVVIIGGGAAGLSAALMLGRARRRVLVVDARAPRNANAGHMHGYLSRDGMPPLELLEHGRDEVLSYGGVIVTDFAEKAERTAEGFHVTLASGCTATGRQLLVATGLTDVLPDIPGLAELWARDVHVCPYCDGWEVRDGALATVATGPFSTHHTLLLRQWSADLVYFLNGQPLDDADRAKLTARGVRVEEQPLRRLVTSEGRLSALELADGTRVERETVFLVPAFEANGTLLDALGCEKDPETGWVSTGIGGRTSVPGVWAAGNVADPTNGVIAAAGAATMTAAQINAALVEADVAADVEAMRAAATTDVL</sequence>
<dbReference type="Pfam" id="PF07992">
    <property type="entry name" value="Pyr_redox_2"/>
    <property type="match status" value="1"/>
</dbReference>
<dbReference type="STRING" id="479433.Caci_8118"/>
<dbReference type="InterPro" id="IPR036188">
    <property type="entry name" value="FAD/NAD-bd_sf"/>
</dbReference>
<keyword evidence="7" id="KW-1185">Reference proteome</keyword>